<keyword evidence="1" id="KW-0411">Iron-sulfur</keyword>
<dbReference type="SUPFAM" id="SSF102114">
    <property type="entry name" value="Radical SAM enzymes"/>
    <property type="match status" value="1"/>
</dbReference>
<keyword evidence="1" id="KW-0479">Metal-binding</keyword>
<accession>A0ABP9Q2L0</accession>
<proteinExistence type="predicted"/>
<dbReference type="Proteomes" id="UP001500221">
    <property type="component" value="Unassembled WGS sequence"/>
</dbReference>
<protein>
    <submittedName>
        <fullName evidence="2">Lysine 2,3-aminomutase</fullName>
    </submittedName>
</protein>
<sequence>MNSANFARNLSRMSIDTSVGRLAAEAGQPYPYRRTELVEPDWTRFPGWRDVTAEDWASVQWQRAHCVKNVKQLRELLGDLVEERFFADLERDQAERATMSMLVPPQMMNTMVPHAGRDGVALTAGSLTEAFYADPVRHYMIPVFSDRRTDWPSHPHATRDSLHEHDMWVAEGLTHRYPTKVLAELLPTCPQYCGHCTRMDLVGNSTPTVDKLKFVAKPNDRLESMLDYLRRTPQVRDVVVSGGDVANMPWPRLEAFLTSVLEVENIRDIRLATKALVGLPQHWLQDSVREGMARVAGIARARGVSIAIHTHANHASSITPIVAEASRAMLEAGVRDVRNQGVLLDGVNADPHALLDLCFALLDGAQIMPYYFYMCDMIPYSEHWRVSVGDAQRLQHHIMGYLPGFATPRIVCDVPFVGKRWVHQLASYDAVRGISYWTKNYRTSIEMDEGHDMDTTYEYYDPIHTLPAEGQAWWAQHADLDTSALKAAEVAEASRRTAALQAY</sequence>
<dbReference type="InterPro" id="IPR003739">
    <property type="entry name" value="Lys_aminomutase/Glu_NH3_mut"/>
</dbReference>
<name>A0ABP9Q2L0_9ACTN</name>
<keyword evidence="3" id="KW-1185">Reference proteome</keyword>
<dbReference type="Gene3D" id="6.10.140.1170">
    <property type="match status" value="1"/>
</dbReference>
<evidence type="ECO:0000313" key="3">
    <source>
        <dbReference type="Proteomes" id="UP001500221"/>
    </source>
</evidence>
<evidence type="ECO:0000313" key="2">
    <source>
        <dbReference type="EMBL" id="GAA5156011.1"/>
    </source>
</evidence>
<dbReference type="Gene3D" id="3.20.20.70">
    <property type="entry name" value="Aldolase class I"/>
    <property type="match status" value="1"/>
</dbReference>
<dbReference type="InterPro" id="IPR058240">
    <property type="entry name" value="rSAM_sf"/>
</dbReference>
<dbReference type="InterPro" id="IPR013785">
    <property type="entry name" value="Aldolase_TIM"/>
</dbReference>
<reference evidence="3" key="1">
    <citation type="journal article" date="2019" name="Int. J. Syst. Evol. Microbiol.">
        <title>The Global Catalogue of Microorganisms (GCM) 10K type strain sequencing project: providing services to taxonomists for standard genome sequencing and annotation.</title>
        <authorList>
            <consortium name="The Broad Institute Genomics Platform"/>
            <consortium name="The Broad Institute Genome Sequencing Center for Infectious Disease"/>
            <person name="Wu L."/>
            <person name="Ma J."/>
        </authorList>
    </citation>
    <scope>NUCLEOTIDE SEQUENCE [LARGE SCALE GENOMIC DNA]</scope>
    <source>
        <strain evidence="3">JCM 18459</strain>
    </source>
</reference>
<keyword evidence="1" id="KW-0004">4Fe-4S</keyword>
<dbReference type="PANTHER" id="PTHR30538:SF0">
    <property type="entry name" value="L-LYSINE 2,3-AMINOMUTASE AQ_1632-RELATED"/>
    <property type="match status" value="1"/>
</dbReference>
<dbReference type="PANTHER" id="PTHR30538">
    <property type="entry name" value="LYSINE 2,3-AMINOMUTASE-RELATED"/>
    <property type="match status" value="1"/>
</dbReference>
<dbReference type="EMBL" id="BAABKG010000007">
    <property type="protein sequence ID" value="GAA5156011.1"/>
    <property type="molecule type" value="Genomic_DNA"/>
</dbReference>
<keyword evidence="1" id="KW-0408">Iron</keyword>
<comment type="caution">
    <text evidence="2">The sequence shown here is derived from an EMBL/GenBank/DDBJ whole genome shotgun (WGS) entry which is preliminary data.</text>
</comment>
<evidence type="ECO:0000256" key="1">
    <source>
        <dbReference type="ARBA" id="ARBA00022485"/>
    </source>
</evidence>
<organism evidence="2 3">
    <name type="scientific">Nocardioides marinquilinus</name>
    <dbReference type="NCBI Taxonomy" id="1210400"/>
    <lineage>
        <taxon>Bacteria</taxon>
        <taxon>Bacillati</taxon>
        <taxon>Actinomycetota</taxon>
        <taxon>Actinomycetes</taxon>
        <taxon>Propionibacteriales</taxon>
        <taxon>Nocardioidaceae</taxon>
        <taxon>Nocardioides</taxon>
    </lineage>
</organism>
<gene>
    <name evidence="2" type="ORF">GCM10023340_42730</name>
</gene>